<dbReference type="Proteomes" id="UP001162734">
    <property type="component" value="Chromosome"/>
</dbReference>
<dbReference type="RefSeq" id="WP_248343704.1">
    <property type="nucleotide sequence ID" value="NZ_AP025592.1"/>
</dbReference>
<keyword evidence="1" id="KW-0732">Signal</keyword>
<sequence>MTALLALLLAAAPLALETPADADRLCRALAPEPRREAGGERSREEALAARYRARVAARGLRLQPWDPEEERLALDPAAYLAAAGGALRLWAPGGAGELAVPASRAVLDRLLAAREAGRLALEVTFALRAEPGDSPCARVAGGRAGALEIVPVAWAWLDGEEAIAAGASEPERPAFRVADGARPTVTVDPAPLGAAAPLQARASLLEGCYREALARRPALDGALVLELAPGAAPRVAADTVLDEPLAACVARVAAPVRAAARTHVPVRFELEPPATARAVNGG</sequence>
<feature type="signal peptide" evidence="1">
    <location>
        <begin position="1"/>
        <end position="22"/>
    </location>
</feature>
<protein>
    <submittedName>
        <fullName evidence="2">Uncharacterized protein</fullName>
    </submittedName>
</protein>
<accession>A0ABN6N1K5</accession>
<evidence type="ECO:0000313" key="2">
    <source>
        <dbReference type="EMBL" id="BDG07097.1"/>
    </source>
</evidence>
<name>A0ABN6N1K5_9BACT</name>
<dbReference type="EMBL" id="AP025592">
    <property type="protein sequence ID" value="BDG07097.1"/>
    <property type="molecule type" value="Genomic_DNA"/>
</dbReference>
<gene>
    <name evidence="2" type="ORF">AMPC_02100</name>
</gene>
<proteinExistence type="predicted"/>
<evidence type="ECO:0000256" key="1">
    <source>
        <dbReference type="SAM" id="SignalP"/>
    </source>
</evidence>
<keyword evidence="3" id="KW-1185">Reference proteome</keyword>
<organism evidence="2 3">
    <name type="scientific">Anaeromyxobacter paludicola</name>
    <dbReference type="NCBI Taxonomy" id="2918171"/>
    <lineage>
        <taxon>Bacteria</taxon>
        <taxon>Pseudomonadati</taxon>
        <taxon>Myxococcota</taxon>
        <taxon>Myxococcia</taxon>
        <taxon>Myxococcales</taxon>
        <taxon>Cystobacterineae</taxon>
        <taxon>Anaeromyxobacteraceae</taxon>
        <taxon>Anaeromyxobacter</taxon>
    </lineage>
</organism>
<reference evidence="3" key="1">
    <citation type="journal article" date="2022" name="Int. J. Syst. Evol. Microbiol.">
        <title>Anaeromyxobacter oryzae sp. nov., Anaeromyxobacter diazotrophicus sp. nov. and Anaeromyxobacter paludicola sp. nov., isolated from paddy soils.</title>
        <authorList>
            <person name="Itoh H."/>
            <person name="Xu Z."/>
            <person name="Mise K."/>
            <person name="Masuda Y."/>
            <person name="Ushijima N."/>
            <person name="Hayakawa C."/>
            <person name="Shiratori Y."/>
            <person name="Senoo K."/>
        </authorList>
    </citation>
    <scope>NUCLEOTIDE SEQUENCE [LARGE SCALE GENOMIC DNA]</scope>
    <source>
        <strain evidence="3">Red630</strain>
    </source>
</reference>
<feature type="chain" id="PRO_5047322737" evidence="1">
    <location>
        <begin position="23"/>
        <end position="282"/>
    </location>
</feature>
<evidence type="ECO:0000313" key="3">
    <source>
        <dbReference type="Proteomes" id="UP001162734"/>
    </source>
</evidence>